<dbReference type="InterPro" id="IPR011701">
    <property type="entry name" value="MFS"/>
</dbReference>
<dbReference type="CDD" id="cd06173">
    <property type="entry name" value="MFS_MefA_like"/>
    <property type="match status" value="1"/>
</dbReference>
<evidence type="ECO:0000256" key="6">
    <source>
        <dbReference type="SAM" id="Phobius"/>
    </source>
</evidence>
<dbReference type="EMBL" id="JAUQUB010000001">
    <property type="protein sequence ID" value="MDO7881155.1"/>
    <property type="molecule type" value="Genomic_DNA"/>
</dbReference>
<feature type="transmembrane region" description="Helical" evidence="6">
    <location>
        <begin position="15"/>
        <end position="42"/>
    </location>
</feature>
<dbReference type="InterPro" id="IPR036259">
    <property type="entry name" value="MFS_trans_sf"/>
</dbReference>
<feature type="transmembrane region" description="Helical" evidence="6">
    <location>
        <begin position="107"/>
        <end position="127"/>
    </location>
</feature>
<keyword evidence="4 6" id="KW-1133">Transmembrane helix</keyword>
<organism evidence="7 8">
    <name type="scientific">Antiquaquibacter soli</name>
    <dbReference type="NCBI Taxonomy" id="3064523"/>
    <lineage>
        <taxon>Bacteria</taxon>
        <taxon>Bacillati</taxon>
        <taxon>Actinomycetota</taxon>
        <taxon>Actinomycetes</taxon>
        <taxon>Micrococcales</taxon>
        <taxon>Microbacteriaceae</taxon>
        <taxon>Antiquaquibacter</taxon>
    </lineage>
</organism>
<dbReference type="SUPFAM" id="SSF103473">
    <property type="entry name" value="MFS general substrate transporter"/>
    <property type="match status" value="1"/>
</dbReference>
<name>A0ABT9BP10_9MICO</name>
<feature type="transmembrane region" description="Helical" evidence="6">
    <location>
        <begin position="314"/>
        <end position="336"/>
    </location>
</feature>
<dbReference type="PANTHER" id="PTHR23513">
    <property type="entry name" value="INTEGRAL MEMBRANE EFFLUX PROTEIN-RELATED"/>
    <property type="match status" value="1"/>
</dbReference>
<sequence>MTPLDLPLRRNRNFLWFWGGEAVSQLGAQFTLLAIPVLAVTFLGATEWQVGLLGAAQTAAFLLVGLPAGAWLDRMLKRRAMIAADIVRAAALATLPALWFAGHLEMWHLYVVGIVVGVATVFFDVAYQSYVPILLPSSQIGSGNSRLETTSQIASIGGPGLAGALLTIVSAPVLLVVDAISYVVSAFAIWRVRDTETTPPRHERRPLATEIAEGIAFVFRHRLLRAIVLTTAATNFFGFFITTLEALYVLRELDLGPASLGLMYSVGSVGGLLGAVATPWFTRLIGEGTAITVSAIGFGIATAAYPLASLAGVAALPVLIGGMLLQSFFVLVYNITQVTMRQRLCPPRLLGRMNASIRFVVWGVMPLGSLAGGALGTGLGIVPTMWIGTVGGLLGAAFVLFSPLTGMRELPREQVRD</sequence>
<keyword evidence="8" id="KW-1185">Reference proteome</keyword>
<dbReference type="Gene3D" id="1.20.1250.20">
    <property type="entry name" value="MFS general substrate transporter like domains"/>
    <property type="match status" value="1"/>
</dbReference>
<evidence type="ECO:0000256" key="3">
    <source>
        <dbReference type="ARBA" id="ARBA00022692"/>
    </source>
</evidence>
<feature type="transmembrane region" description="Helical" evidence="6">
    <location>
        <begin position="288"/>
        <end position="308"/>
    </location>
</feature>
<reference evidence="7 8" key="1">
    <citation type="submission" date="2023-07" db="EMBL/GenBank/DDBJ databases">
        <title>Protaetiibacter sp. nov WY-16 isolated from soil.</title>
        <authorList>
            <person name="Liu B."/>
            <person name="Wan Y."/>
        </authorList>
    </citation>
    <scope>NUCLEOTIDE SEQUENCE [LARGE SCALE GENOMIC DNA]</scope>
    <source>
        <strain evidence="7 8">WY-16</strain>
    </source>
</reference>
<comment type="subcellular location">
    <subcellularLocation>
        <location evidence="1">Cell membrane</location>
        <topology evidence="1">Multi-pass membrane protein</topology>
    </subcellularLocation>
</comment>
<feature type="transmembrane region" description="Helical" evidence="6">
    <location>
        <begin position="385"/>
        <end position="406"/>
    </location>
</feature>
<evidence type="ECO:0000256" key="1">
    <source>
        <dbReference type="ARBA" id="ARBA00004651"/>
    </source>
</evidence>
<protein>
    <submittedName>
        <fullName evidence="7">MFS transporter</fullName>
    </submittedName>
</protein>
<evidence type="ECO:0000256" key="5">
    <source>
        <dbReference type="ARBA" id="ARBA00023136"/>
    </source>
</evidence>
<keyword evidence="5 6" id="KW-0472">Membrane</keyword>
<evidence type="ECO:0000313" key="7">
    <source>
        <dbReference type="EMBL" id="MDO7881155.1"/>
    </source>
</evidence>
<dbReference type="PANTHER" id="PTHR23513:SF6">
    <property type="entry name" value="MAJOR FACILITATOR SUPERFAMILY ASSOCIATED DOMAIN-CONTAINING PROTEIN"/>
    <property type="match status" value="1"/>
</dbReference>
<dbReference type="Pfam" id="PF07690">
    <property type="entry name" value="MFS_1"/>
    <property type="match status" value="1"/>
</dbReference>
<feature type="transmembrane region" description="Helical" evidence="6">
    <location>
        <begin position="48"/>
        <end position="70"/>
    </location>
</feature>
<evidence type="ECO:0000256" key="4">
    <source>
        <dbReference type="ARBA" id="ARBA00022989"/>
    </source>
</evidence>
<comment type="caution">
    <text evidence="7">The sequence shown here is derived from an EMBL/GenBank/DDBJ whole genome shotgun (WGS) entry which is preliminary data.</text>
</comment>
<gene>
    <name evidence="7" type="ORF">Q5716_02830</name>
</gene>
<evidence type="ECO:0000313" key="8">
    <source>
        <dbReference type="Proteomes" id="UP001241072"/>
    </source>
</evidence>
<evidence type="ECO:0000256" key="2">
    <source>
        <dbReference type="ARBA" id="ARBA00022475"/>
    </source>
</evidence>
<feature type="transmembrane region" description="Helical" evidence="6">
    <location>
        <begin position="262"/>
        <end position="281"/>
    </location>
</feature>
<accession>A0ABT9BP10</accession>
<dbReference type="Proteomes" id="UP001241072">
    <property type="component" value="Unassembled WGS sequence"/>
</dbReference>
<feature type="transmembrane region" description="Helical" evidence="6">
    <location>
        <begin position="226"/>
        <end position="250"/>
    </location>
</feature>
<feature type="transmembrane region" description="Helical" evidence="6">
    <location>
        <begin position="357"/>
        <end position="379"/>
    </location>
</feature>
<proteinExistence type="predicted"/>
<keyword evidence="2" id="KW-1003">Cell membrane</keyword>
<keyword evidence="3 6" id="KW-0812">Transmembrane</keyword>